<organism evidence="2 3">
    <name type="scientific">Roseisolibacter agri</name>
    <dbReference type="NCBI Taxonomy" id="2014610"/>
    <lineage>
        <taxon>Bacteria</taxon>
        <taxon>Pseudomonadati</taxon>
        <taxon>Gemmatimonadota</taxon>
        <taxon>Gemmatimonadia</taxon>
        <taxon>Gemmatimonadales</taxon>
        <taxon>Gemmatimonadaceae</taxon>
        <taxon>Roseisolibacter</taxon>
    </lineage>
</organism>
<sequence>MASIAASYESEPSRSPAENSAGEPRRVRLLALRAQRFPSGLCRAEVELQRLDGTTVVGVREGHAIALGDLRIVAEATLDALHRASSSGMRFELLGVKTVRAFDETVVLVQVAVVAGREPVRLVGAAMGDTDLPHAAVLSVLNATNRVLGSVPD</sequence>
<gene>
    <name evidence="2" type="ORF">rosag_45990</name>
</gene>
<name>A0AA37QFS9_9BACT</name>
<evidence type="ECO:0000313" key="3">
    <source>
        <dbReference type="Proteomes" id="UP001161325"/>
    </source>
</evidence>
<comment type="caution">
    <text evidence="2">The sequence shown here is derived from an EMBL/GenBank/DDBJ whole genome shotgun (WGS) entry which is preliminary data.</text>
</comment>
<evidence type="ECO:0000256" key="1">
    <source>
        <dbReference type="SAM" id="MobiDB-lite"/>
    </source>
</evidence>
<dbReference type="RefSeq" id="WP_284352512.1">
    <property type="nucleotide sequence ID" value="NZ_BRXS01000007.1"/>
</dbReference>
<reference evidence="2" key="1">
    <citation type="submission" date="2022-08" db="EMBL/GenBank/DDBJ databases">
        <title>Draft genome sequencing of Roseisolibacter agri AW1220.</title>
        <authorList>
            <person name="Tobiishi Y."/>
            <person name="Tonouchi A."/>
        </authorList>
    </citation>
    <scope>NUCLEOTIDE SEQUENCE</scope>
    <source>
        <strain evidence="2">AW1220</strain>
    </source>
</reference>
<accession>A0AA37QFS9</accession>
<dbReference type="Proteomes" id="UP001161325">
    <property type="component" value="Unassembled WGS sequence"/>
</dbReference>
<feature type="region of interest" description="Disordered" evidence="1">
    <location>
        <begin position="1"/>
        <end position="22"/>
    </location>
</feature>
<dbReference type="AlphaFoldDB" id="A0AA37QFS9"/>
<proteinExistence type="predicted"/>
<dbReference type="EMBL" id="BRXS01000007">
    <property type="protein sequence ID" value="GLC28086.1"/>
    <property type="molecule type" value="Genomic_DNA"/>
</dbReference>
<evidence type="ECO:0000313" key="2">
    <source>
        <dbReference type="EMBL" id="GLC28086.1"/>
    </source>
</evidence>
<protein>
    <submittedName>
        <fullName evidence="2">Uncharacterized protein</fullName>
    </submittedName>
</protein>
<keyword evidence="3" id="KW-1185">Reference proteome</keyword>